<dbReference type="InterPro" id="IPR011871">
    <property type="entry name" value="Fib_succ_major"/>
</dbReference>
<dbReference type="EMBL" id="QWET01000009">
    <property type="protein sequence ID" value="RIH64727.1"/>
    <property type="molecule type" value="Genomic_DNA"/>
</dbReference>
<feature type="signal peptide" evidence="1">
    <location>
        <begin position="1"/>
        <end position="21"/>
    </location>
</feature>
<keyword evidence="1" id="KW-0732">Signal</keyword>
<dbReference type="RefSeq" id="WP_119350599.1">
    <property type="nucleotide sequence ID" value="NZ_QWET01000009.1"/>
</dbReference>
<comment type="caution">
    <text evidence="3">The sequence shown here is derived from an EMBL/GenBank/DDBJ whole genome shotgun (WGS) entry which is preliminary data.</text>
</comment>
<dbReference type="Pfam" id="PF09603">
    <property type="entry name" value="Fib_succ_major"/>
    <property type="match status" value="1"/>
</dbReference>
<evidence type="ECO:0000256" key="1">
    <source>
        <dbReference type="SAM" id="SignalP"/>
    </source>
</evidence>
<sequence>MKNTNSIYVLILLLFSLSVFTSSETNGQKSSSIATDIEGNKYKTIVIGNQVWMTENLKTKKLNDGTLIPNISDMTEWVRTTKPAFSWYENDISKKSIHGGLYNWQAVNTGKLCPEGWRVPSDTDWKILIEYLGGTEIAFTKLEKIGFSPVYNGYRYGYYWGSGIFYEKGITGYWWTSTKATDTHIWSRTISIKNRKIYRSYFTSNNGFSIRCVKCN</sequence>
<reference evidence="3 4" key="1">
    <citation type="journal article" date="2015" name="Int. J. Syst. Evol. Microbiol.">
        <title>Mariniphaga sediminis sp. nov., isolated from coastal sediment.</title>
        <authorList>
            <person name="Wang F.Q."/>
            <person name="Shen Q.Y."/>
            <person name="Chen G.J."/>
            <person name="Du Z.J."/>
        </authorList>
    </citation>
    <scope>NUCLEOTIDE SEQUENCE [LARGE SCALE GENOMIC DNA]</scope>
    <source>
        <strain evidence="3 4">SY21</strain>
    </source>
</reference>
<dbReference type="Proteomes" id="UP000266441">
    <property type="component" value="Unassembled WGS sequence"/>
</dbReference>
<evidence type="ECO:0000313" key="4">
    <source>
        <dbReference type="Proteomes" id="UP000266441"/>
    </source>
</evidence>
<feature type="domain" description="Fibrobacter succinogenes major paralogous" evidence="2">
    <location>
        <begin position="46"/>
        <end position="214"/>
    </location>
</feature>
<organism evidence="3 4">
    <name type="scientific">Mariniphaga sediminis</name>
    <dbReference type="NCBI Taxonomy" id="1628158"/>
    <lineage>
        <taxon>Bacteria</taxon>
        <taxon>Pseudomonadati</taxon>
        <taxon>Bacteroidota</taxon>
        <taxon>Bacteroidia</taxon>
        <taxon>Marinilabiliales</taxon>
        <taxon>Prolixibacteraceae</taxon>
        <taxon>Mariniphaga</taxon>
    </lineage>
</organism>
<name>A0A399CZG4_9BACT</name>
<protein>
    <recommendedName>
        <fullName evidence="2">Fibrobacter succinogenes major paralogous domain-containing protein</fullName>
    </recommendedName>
</protein>
<proteinExistence type="predicted"/>
<dbReference type="NCBIfam" id="TIGR02145">
    <property type="entry name" value="Fib_succ_major"/>
    <property type="match status" value="1"/>
</dbReference>
<dbReference type="OrthoDB" id="9805760at2"/>
<gene>
    <name evidence="3" type="ORF">D1164_13910</name>
</gene>
<evidence type="ECO:0000259" key="2">
    <source>
        <dbReference type="Pfam" id="PF09603"/>
    </source>
</evidence>
<dbReference type="AlphaFoldDB" id="A0A399CZG4"/>
<accession>A0A399CZG4</accession>
<keyword evidence="4" id="KW-1185">Reference proteome</keyword>
<evidence type="ECO:0000313" key="3">
    <source>
        <dbReference type="EMBL" id="RIH64727.1"/>
    </source>
</evidence>
<feature type="chain" id="PRO_5017316216" description="Fibrobacter succinogenes major paralogous domain-containing protein" evidence="1">
    <location>
        <begin position="22"/>
        <end position="216"/>
    </location>
</feature>